<keyword evidence="2" id="KW-0378">Hydrolase</keyword>
<evidence type="ECO:0000256" key="1">
    <source>
        <dbReference type="ARBA" id="ARBA00022670"/>
    </source>
</evidence>
<evidence type="ECO:0000256" key="3">
    <source>
        <dbReference type="ARBA" id="ARBA00022825"/>
    </source>
</evidence>
<keyword evidence="1" id="KW-0645">Protease</keyword>
<feature type="domain" description="Peptidase S1" evidence="6">
    <location>
        <begin position="69"/>
        <end position="296"/>
    </location>
</feature>
<dbReference type="PANTHER" id="PTHR24276">
    <property type="entry name" value="POLYSERASE-RELATED"/>
    <property type="match status" value="1"/>
</dbReference>
<dbReference type="GO" id="GO:0006508">
    <property type="term" value="P:proteolysis"/>
    <property type="evidence" value="ECO:0007669"/>
    <property type="project" value="UniProtKB-KW"/>
</dbReference>
<dbReference type="PANTHER" id="PTHR24276:SF98">
    <property type="entry name" value="FI18310P1-RELATED"/>
    <property type="match status" value="1"/>
</dbReference>
<dbReference type="RefSeq" id="XP_028039812.1">
    <property type="nucleotide sequence ID" value="XM_028184011.1"/>
</dbReference>
<dbReference type="SUPFAM" id="SSF50494">
    <property type="entry name" value="Trypsin-like serine proteases"/>
    <property type="match status" value="1"/>
</dbReference>
<evidence type="ECO:0000313" key="8">
    <source>
        <dbReference type="RefSeq" id="XP_028039812.1"/>
    </source>
</evidence>
<keyword evidence="5" id="KW-1133">Transmembrane helix</keyword>
<keyword evidence="3" id="KW-0720">Serine protease</keyword>
<keyword evidence="7" id="KW-1185">Reference proteome</keyword>
<dbReference type="PROSITE" id="PS50240">
    <property type="entry name" value="TRYPSIN_DOM"/>
    <property type="match status" value="1"/>
</dbReference>
<evidence type="ECO:0000313" key="7">
    <source>
        <dbReference type="Proteomes" id="UP000504629"/>
    </source>
</evidence>
<keyword evidence="5" id="KW-0812">Transmembrane</keyword>
<sequence>MSEQQTSTTNNLIKIIKMKAGCIILTVLIIIAILAVCVMVKFATDITMEERKRDSNTGSVYQLAKTMGIINLKENYSLNNAERFPYVGAVVANTSGIWSFSCFASVILVKFIVTSAHCVKRDTKHRLLLFHDYTKNYSHTYPVLYWKLHQKYNVSKPTLRHDVAVAKLNVDFYPFSTKASVFDRNPPETDVLTAVLWKTVAAIDKKMYLTNDFDKIEVQITSYNRCFESYGVDLDASLICIDLTEYEECFVHEFGPLYYEDKIVGVLAVKPRDCDTKYAIFTNVSFYRDWILKSTGTTCYG</sequence>
<dbReference type="GeneID" id="114250229"/>
<dbReference type="AlphaFoldDB" id="A0A6J2KFU5"/>
<keyword evidence="4" id="KW-1015">Disulfide bond</keyword>
<accession>A0A6J2KFU5</accession>
<dbReference type="InterPro" id="IPR001254">
    <property type="entry name" value="Trypsin_dom"/>
</dbReference>
<dbReference type="SMART" id="SM00020">
    <property type="entry name" value="Tryp_SPc"/>
    <property type="match status" value="1"/>
</dbReference>
<reference evidence="8" key="1">
    <citation type="submission" date="2025-08" db="UniProtKB">
        <authorList>
            <consortium name="RefSeq"/>
        </authorList>
    </citation>
    <scope>IDENTIFICATION</scope>
    <source>
        <tissue evidence="8">Silk gland</tissue>
    </source>
</reference>
<evidence type="ECO:0000259" key="6">
    <source>
        <dbReference type="PROSITE" id="PS50240"/>
    </source>
</evidence>
<name>A0A6J2KFU5_BOMMA</name>
<feature type="transmembrane region" description="Helical" evidence="5">
    <location>
        <begin position="97"/>
        <end position="119"/>
    </location>
</feature>
<organism evidence="7 8">
    <name type="scientific">Bombyx mandarina</name>
    <name type="common">Wild silk moth</name>
    <name type="synonym">Wild silkworm</name>
    <dbReference type="NCBI Taxonomy" id="7092"/>
    <lineage>
        <taxon>Eukaryota</taxon>
        <taxon>Metazoa</taxon>
        <taxon>Ecdysozoa</taxon>
        <taxon>Arthropoda</taxon>
        <taxon>Hexapoda</taxon>
        <taxon>Insecta</taxon>
        <taxon>Pterygota</taxon>
        <taxon>Neoptera</taxon>
        <taxon>Endopterygota</taxon>
        <taxon>Lepidoptera</taxon>
        <taxon>Glossata</taxon>
        <taxon>Ditrysia</taxon>
        <taxon>Bombycoidea</taxon>
        <taxon>Bombycidae</taxon>
        <taxon>Bombycinae</taxon>
        <taxon>Bombyx</taxon>
    </lineage>
</organism>
<proteinExistence type="predicted"/>
<dbReference type="InterPro" id="IPR050430">
    <property type="entry name" value="Peptidase_S1"/>
</dbReference>
<dbReference type="GO" id="GO:0004252">
    <property type="term" value="F:serine-type endopeptidase activity"/>
    <property type="evidence" value="ECO:0007669"/>
    <property type="project" value="InterPro"/>
</dbReference>
<keyword evidence="5" id="KW-0472">Membrane</keyword>
<dbReference type="InterPro" id="IPR043504">
    <property type="entry name" value="Peptidase_S1_PA_chymotrypsin"/>
</dbReference>
<dbReference type="Pfam" id="PF00089">
    <property type="entry name" value="Trypsin"/>
    <property type="match status" value="1"/>
</dbReference>
<dbReference type="InterPro" id="IPR009003">
    <property type="entry name" value="Peptidase_S1_PA"/>
</dbReference>
<dbReference type="Gene3D" id="2.40.10.10">
    <property type="entry name" value="Trypsin-like serine proteases"/>
    <property type="match status" value="2"/>
</dbReference>
<dbReference type="KEGG" id="bman:114250229"/>
<evidence type="ECO:0000256" key="5">
    <source>
        <dbReference type="SAM" id="Phobius"/>
    </source>
</evidence>
<feature type="transmembrane region" description="Helical" evidence="5">
    <location>
        <begin position="20"/>
        <end position="43"/>
    </location>
</feature>
<dbReference type="Proteomes" id="UP000504629">
    <property type="component" value="Unplaced"/>
</dbReference>
<gene>
    <name evidence="8" type="primary">LOC114250229</name>
</gene>
<dbReference type="OrthoDB" id="7265343at2759"/>
<evidence type="ECO:0000256" key="4">
    <source>
        <dbReference type="ARBA" id="ARBA00023157"/>
    </source>
</evidence>
<evidence type="ECO:0000256" key="2">
    <source>
        <dbReference type="ARBA" id="ARBA00022801"/>
    </source>
</evidence>
<protein>
    <submittedName>
        <fullName evidence="8">Trypsin eta-like</fullName>
    </submittedName>
</protein>